<dbReference type="SUPFAM" id="SSF51556">
    <property type="entry name" value="Metallo-dependent hydrolases"/>
    <property type="match status" value="1"/>
</dbReference>
<dbReference type="AlphaFoldDB" id="A0A1V8RU38"/>
<protein>
    <recommendedName>
        <fullName evidence="2">Amidohydrolase-related domain-containing protein</fullName>
    </recommendedName>
</protein>
<comment type="caution">
    <text evidence="3">The sequence shown here is derived from an EMBL/GenBank/DDBJ whole genome shotgun (WGS) entry which is preliminary data.</text>
</comment>
<feature type="domain" description="Amidohydrolase-related" evidence="2">
    <location>
        <begin position="16"/>
        <end position="299"/>
    </location>
</feature>
<dbReference type="Pfam" id="PF04909">
    <property type="entry name" value="Amidohydro_2"/>
    <property type="match status" value="1"/>
</dbReference>
<dbReference type="Proteomes" id="UP000191905">
    <property type="component" value="Unassembled WGS sequence"/>
</dbReference>
<dbReference type="Gene3D" id="3.20.20.140">
    <property type="entry name" value="Metal-dependent hydrolases"/>
    <property type="match status" value="1"/>
</dbReference>
<dbReference type="InterPro" id="IPR052350">
    <property type="entry name" value="Metallo-dep_Lactonases"/>
</dbReference>
<dbReference type="STRING" id="1873176.BFN67_14235"/>
<sequence length="307" mass="34012">MAVHSKGDGLYDGPIVDAHHHWWDTALGRHPWLKGQSGPVLGQSCLPHDYLRAATGYDLRASVHVEAGWDPDDPQGEIAWLDSLPRPEGIAARYVAYADLASPDVEATLAALARNKRVTGVRAIVSWHPDPSMSRVTERHLMMNTDWRAGLSCLEPLGFSLDLLMSPWQVDDACDLFASFPGIRFAINHCSSPFERSTEGMAAWAEGLKRLASAPNAFLKISDLVAYDPDWTEESLTTVARACLAAFGARRCMLGSDHPVATLHATFHQTYEHFRRVFSDLSQEEQLALFASNATEFYRVPSHPCEE</sequence>
<dbReference type="InterPro" id="IPR032466">
    <property type="entry name" value="Metal_Hydrolase"/>
</dbReference>
<evidence type="ECO:0000313" key="4">
    <source>
        <dbReference type="Proteomes" id="UP000191905"/>
    </source>
</evidence>
<dbReference type="InterPro" id="IPR006680">
    <property type="entry name" value="Amidohydro-rel"/>
</dbReference>
<evidence type="ECO:0000313" key="3">
    <source>
        <dbReference type="EMBL" id="OQM76529.1"/>
    </source>
</evidence>
<keyword evidence="4" id="KW-1185">Reference proteome</keyword>
<reference evidence="3 4" key="1">
    <citation type="journal article" date="2016" name="Int. J. Syst. Evol. Microbiol.">
        <title>Pseudaminobacter manganicus sp. nov., isolated from sludge of a manganese mine.</title>
        <authorList>
            <person name="Li J."/>
            <person name="Huang J."/>
            <person name="Liao S."/>
            <person name="Wang G."/>
        </authorList>
    </citation>
    <scope>NUCLEOTIDE SEQUENCE [LARGE SCALE GENOMIC DNA]</scope>
    <source>
        <strain evidence="3 4">JH-7</strain>
    </source>
</reference>
<dbReference type="PANTHER" id="PTHR43569:SF1">
    <property type="entry name" value="BLL3371 PROTEIN"/>
    <property type="match status" value="1"/>
</dbReference>
<dbReference type="EMBL" id="MDET01000007">
    <property type="protein sequence ID" value="OQM76529.1"/>
    <property type="molecule type" value="Genomic_DNA"/>
</dbReference>
<dbReference type="PANTHER" id="PTHR43569">
    <property type="entry name" value="AMIDOHYDROLASE"/>
    <property type="match status" value="1"/>
</dbReference>
<dbReference type="RefSeq" id="WP_080918792.1">
    <property type="nucleotide sequence ID" value="NZ_MDET01000007.1"/>
</dbReference>
<dbReference type="OrthoDB" id="9787654at2"/>
<proteinExistence type="inferred from homology"/>
<accession>A0A1V8RU38</accession>
<dbReference type="GO" id="GO:0016787">
    <property type="term" value="F:hydrolase activity"/>
    <property type="evidence" value="ECO:0007669"/>
    <property type="project" value="InterPro"/>
</dbReference>
<evidence type="ECO:0000256" key="1">
    <source>
        <dbReference type="ARBA" id="ARBA00038310"/>
    </source>
</evidence>
<evidence type="ECO:0000259" key="2">
    <source>
        <dbReference type="Pfam" id="PF04909"/>
    </source>
</evidence>
<comment type="similarity">
    <text evidence="1">Belongs to the metallo-dependent hydrolases superfamily.</text>
</comment>
<name>A0A1V8RU38_9HYPH</name>
<organism evidence="3 4">
    <name type="scientific">Manganibacter manganicus</name>
    <dbReference type="NCBI Taxonomy" id="1873176"/>
    <lineage>
        <taxon>Bacteria</taxon>
        <taxon>Pseudomonadati</taxon>
        <taxon>Pseudomonadota</taxon>
        <taxon>Alphaproteobacteria</taxon>
        <taxon>Hyphomicrobiales</taxon>
        <taxon>Phyllobacteriaceae</taxon>
        <taxon>Manganibacter</taxon>
    </lineage>
</organism>
<gene>
    <name evidence="3" type="ORF">BFN67_14235</name>
</gene>